<keyword evidence="1" id="KW-0732">Signal</keyword>
<evidence type="ECO:0000313" key="2">
    <source>
        <dbReference type="EMBL" id="MWV47399.1"/>
    </source>
</evidence>
<sequence length="432" mass="46695">MSKKKVRNLVLGLICALLVTCGIPYNTNAANAQTASNVPTEVSGKVNLNLSSDGSRMLDNLQDATLNLDNVTLHNNELNLAGTVSYNDATYSIDISSKLYKSESSTNTIVGDSADQTSDFDVPNLSIIKNIPDNKLLFSQSLSNSDVIQLYLMKKGTRELSMFEISTTTLPVLSDLDENALEIVKDITKEHWWVNLFTPVVTEDTTNSSAAANGISLLANPATDSDTKTFTYSDGPGNVYRYEITLNAFSNVYSYNGVSPQTDGFGMKIVSHKYYYNNVLQPNVNPFYVFNVTGTEVLSSPSSSANKDEITIANWGNITTSQTGGLTISKPTLTFGTLLNLAVNWTPTSTVVNRVGPQVYQFGSKVCGVKIPFVDALHAPNDQYSLTMTKNSVSPSTQEKVSGAVFTYSIGFSVSTMGVLGSGQLTVANSYY</sequence>
<dbReference type="AlphaFoldDB" id="A0A7X3INU3"/>
<organism evidence="2 3">
    <name type="scientific">Paenibacillus dendrobii</name>
    <dbReference type="NCBI Taxonomy" id="2691084"/>
    <lineage>
        <taxon>Bacteria</taxon>
        <taxon>Bacillati</taxon>
        <taxon>Bacillota</taxon>
        <taxon>Bacilli</taxon>
        <taxon>Bacillales</taxon>
        <taxon>Paenibacillaceae</taxon>
        <taxon>Paenibacillus</taxon>
    </lineage>
</organism>
<dbReference type="RefSeq" id="WP_160500990.1">
    <property type="nucleotide sequence ID" value="NZ_WUBI01000007.1"/>
</dbReference>
<name>A0A7X3INU3_9BACL</name>
<proteinExistence type="predicted"/>
<evidence type="ECO:0000256" key="1">
    <source>
        <dbReference type="SAM" id="SignalP"/>
    </source>
</evidence>
<dbReference type="Proteomes" id="UP000460318">
    <property type="component" value="Unassembled WGS sequence"/>
</dbReference>
<reference evidence="2 3" key="1">
    <citation type="submission" date="2019-12" db="EMBL/GenBank/DDBJ databases">
        <title>Paenibacillus sp. nov., an endophytic bacterium isolated from the stem of Dendrobium.</title>
        <authorList>
            <person name="Zhao R."/>
        </authorList>
    </citation>
    <scope>NUCLEOTIDE SEQUENCE [LARGE SCALE GENOMIC DNA]</scope>
    <source>
        <strain evidence="2 3">HJL G12</strain>
    </source>
</reference>
<comment type="caution">
    <text evidence="2">The sequence shown here is derived from an EMBL/GenBank/DDBJ whole genome shotgun (WGS) entry which is preliminary data.</text>
</comment>
<dbReference type="EMBL" id="WUBI01000007">
    <property type="protein sequence ID" value="MWV47399.1"/>
    <property type="molecule type" value="Genomic_DNA"/>
</dbReference>
<feature type="chain" id="PRO_5031066417" evidence="1">
    <location>
        <begin position="33"/>
        <end position="432"/>
    </location>
</feature>
<gene>
    <name evidence="2" type="ORF">GRF59_27765</name>
</gene>
<feature type="signal peptide" evidence="1">
    <location>
        <begin position="1"/>
        <end position="32"/>
    </location>
</feature>
<keyword evidence="3" id="KW-1185">Reference proteome</keyword>
<accession>A0A7X3INU3</accession>
<evidence type="ECO:0000313" key="3">
    <source>
        <dbReference type="Proteomes" id="UP000460318"/>
    </source>
</evidence>
<protein>
    <submittedName>
        <fullName evidence="2">Uncharacterized protein</fullName>
    </submittedName>
</protein>